<feature type="region of interest" description="Disordered" evidence="1">
    <location>
        <begin position="21"/>
        <end position="49"/>
    </location>
</feature>
<organism evidence="2 3">
    <name type="scientific">Chloebia gouldiae</name>
    <name type="common">Gouldian finch</name>
    <name type="synonym">Erythrura gouldiae</name>
    <dbReference type="NCBI Taxonomy" id="44316"/>
    <lineage>
        <taxon>Eukaryota</taxon>
        <taxon>Metazoa</taxon>
        <taxon>Chordata</taxon>
        <taxon>Craniata</taxon>
        <taxon>Vertebrata</taxon>
        <taxon>Euteleostomi</taxon>
        <taxon>Archelosauria</taxon>
        <taxon>Archosauria</taxon>
        <taxon>Dinosauria</taxon>
        <taxon>Saurischia</taxon>
        <taxon>Theropoda</taxon>
        <taxon>Coelurosauria</taxon>
        <taxon>Aves</taxon>
        <taxon>Neognathae</taxon>
        <taxon>Neoaves</taxon>
        <taxon>Telluraves</taxon>
        <taxon>Australaves</taxon>
        <taxon>Passeriformes</taxon>
        <taxon>Passeroidea</taxon>
        <taxon>Passeridae</taxon>
        <taxon>Chloebia</taxon>
    </lineage>
</organism>
<evidence type="ECO:0000256" key="1">
    <source>
        <dbReference type="SAM" id="MobiDB-lite"/>
    </source>
</evidence>
<evidence type="ECO:0000313" key="3">
    <source>
        <dbReference type="Proteomes" id="UP000276834"/>
    </source>
</evidence>
<comment type="caution">
    <text evidence="2">The sequence shown here is derived from an EMBL/GenBank/DDBJ whole genome shotgun (WGS) entry which is preliminary data.</text>
</comment>
<evidence type="ECO:0000313" key="2">
    <source>
        <dbReference type="EMBL" id="RLW02182.1"/>
    </source>
</evidence>
<dbReference type="Proteomes" id="UP000276834">
    <property type="component" value="Unassembled WGS sequence"/>
</dbReference>
<accession>A0A3L8SHJ0</accession>
<keyword evidence="3" id="KW-1185">Reference proteome</keyword>
<reference evidence="2 3" key="1">
    <citation type="journal article" date="2018" name="Proc. R. Soc. B">
        <title>A non-coding region near Follistatin controls head colour polymorphism in the Gouldian finch.</title>
        <authorList>
            <person name="Toomey M.B."/>
            <person name="Marques C.I."/>
            <person name="Andrade P."/>
            <person name="Araujo P.M."/>
            <person name="Sabatino S."/>
            <person name="Gazda M.A."/>
            <person name="Afonso S."/>
            <person name="Lopes R.J."/>
            <person name="Corbo J.C."/>
            <person name="Carneiro M."/>
        </authorList>
    </citation>
    <scope>NUCLEOTIDE SEQUENCE [LARGE SCALE GENOMIC DNA]</scope>
    <source>
        <strain evidence="2">Red01</strain>
        <tissue evidence="2">Muscle</tissue>
    </source>
</reference>
<sequence>MLWKTFLKSFPAADFWLHGHTGGRETRHQRPSLGIQAPSSSWGSTSTLPPPPPGNFAAVPPSCAFAALSVCYPNKVSLLCHKVVT</sequence>
<gene>
    <name evidence="2" type="ORF">DV515_00007486</name>
</gene>
<protein>
    <submittedName>
        <fullName evidence="2">Uncharacterized protein</fullName>
    </submittedName>
</protein>
<feature type="compositionally biased region" description="Low complexity" evidence="1">
    <location>
        <begin position="38"/>
        <end position="47"/>
    </location>
</feature>
<proteinExistence type="predicted"/>
<dbReference type="EMBL" id="QUSF01000019">
    <property type="protein sequence ID" value="RLW02182.1"/>
    <property type="molecule type" value="Genomic_DNA"/>
</dbReference>
<dbReference type="AlphaFoldDB" id="A0A3L8SHJ0"/>
<name>A0A3L8SHJ0_CHLGU</name>